<evidence type="ECO:0000313" key="9">
    <source>
        <dbReference type="EMBL" id="QEA04754.1"/>
    </source>
</evidence>
<evidence type="ECO:0000256" key="4">
    <source>
        <dbReference type="ARBA" id="ARBA00014035"/>
    </source>
</evidence>
<dbReference type="InterPro" id="IPR029046">
    <property type="entry name" value="LolA/LolB/LppX"/>
</dbReference>
<evidence type="ECO:0000256" key="5">
    <source>
        <dbReference type="ARBA" id="ARBA00022448"/>
    </source>
</evidence>
<keyword evidence="6" id="KW-0574">Periplasm</keyword>
<sequence>MKRCIHALALALAVVTGTAAAAPLDALQSYFESVNTLRGAFVQTTRDESGAVVERATGHFALRRPGEFDWVYETPYAQRIVATGEWLWVNDRDLRQVTVRPVGDVLGVGPALLLSGSFNDLREQFDMSVGDDGWIRLQPRNDRWSVQRVRLRMNDGVPGVLRLEDGLGQTVRLELSALERNVTLPEDVFATEVPEGSDLIAPPEYEAGQGG</sequence>
<evidence type="ECO:0000256" key="6">
    <source>
        <dbReference type="ARBA" id="ARBA00022764"/>
    </source>
</evidence>
<dbReference type="CDD" id="cd16325">
    <property type="entry name" value="LolA"/>
    <property type="match status" value="1"/>
</dbReference>
<dbReference type="Gene3D" id="2.50.20.10">
    <property type="entry name" value="Lipoprotein localisation LolA/LolB/LppX"/>
    <property type="match status" value="1"/>
</dbReference>
<accession>A0A5B8RBC1</accession>
<evidence type="ECO:0000256" key="3">
    <source>
        <dbReference type="ARBA" id="ARBA00011245"/>
    </source>
</evidence>
<protein>
    <recommendedName>
        <fullName evidence="4">Outer-membrane lipoprotein carrier protein</fullName>
    </recommendedName>
</protein>
<dbReference type="InterPro" id="IPR004564">
    <property type="entry name" value="OM_lipoprot_carrier_LolA-like"/>
</dbReference>
<dbReference type="NCBIfam" id="TIGR00547">
    <property type="entry name" value="lolA"/>
    <property type="match status" value="1"/>
</dbReference>
<gene>
    <name evidence="9" type="primary">lolA</name>
    <name evidence="9" type="ORF">KBTEX_01062</name>
</gene>
<comment type="subcellular location">
    <subcellularLocation>
        <location evidence="1">Periplasm</location>
    </subcellularLocation>
</comment>
<name>A0A5B8RBC1_9ZZZZ</name>
<evidence type="ECO:0000256" key="7">
    <source>
        <dbReference type="ARBA" id="ARBA00022927"/>
    </source>
</evidence>
<dbReference type="SUPFAM" id="SSF89392">
    <property type="entry name" value="Prokaryotic lipoproteins and lipoprotein localization factors"/>
    <property type="match status" value="1"/>
</dbReference>
<keyword evidence="5" id="KW-0813">Transport</keyword>
<dbReference type="EMBL" id="MN079088">
    <property type="protein sequence ID" value="QEA04754.1"/>
    <property type="molecule type" value="Genomic_DNA"/>
</dbReference>
<organism evidence="9">
    <name type="scientific">uncultured organism</name>
    <dbReference type="NCBI Taxonomy" id="155900"/>
    <lineage>
        <taxon>unclassified sequences</taxon>
        <taxon>environmental samples</taxon>
    </lineage>
</organism>
<comment type="subunit">
    <text evidence="3">Monomer.</text>
</comment>
<evidence type="ECO:0000256" key="1">
    <source>
        <dbReference type="ARBA" id="ARBA00004418"/>
    </source>
</evidence>
<proteinExistence type="inferred from homology"/>
<dbReference type="PANTHER" id="PTHR35869">
    <property type="entry name" value="OUTER-MEMBRANE LIPOPROTEIN CARRIER PROTEIN"/>
    <property type="match status" value="1"/>
</dbReference>
<keyword evidence="9" id="KW-0449">Lipoprotein</keyword>
<dbReference type="InterPro" id="IPR018323">
    <property type="entry name" value="OM_lipoprot_carrier_LolA_Pbac"/>
</dbReference>
<dbReference type="Pfam" id="PF03548">
    <property type="entry name" value="LolA"/>
    <property type="match status" value="1"/>
</dbReference>
<dbReference type="HAMAP" id="MF_00240">
    <property type="entry name" value="LolA"/>
    <property type="match status" value="1"/>
</dbReference>
<comment type="similarity">
    <text evidence="2">Belongs to the LolA family.</text>
</comment>
<reference evidence="9" key="1">
    <citation type="submission" date="2019-06" db="EMBL/GenBank/DDBJ databases">
        <authorList>
            <person name="Murdoch R.W."/>
            <person name="Fathepure B."/>
        </authorList>
    </citation>
    <scope>NUCLEOTIDE SEQUENCE</scope>
</reference>
<evidence type="ECO:0000256" key="8">
    <source>
        <dbReference type="ARBA" id="ARBA00023186"/>
    </source>
</evidence>
<keyword evidence="7" id="KW-0653">Protein transport</keyword>
<keyword evidence="8" id="KW-0143">Chaperone</keyword>
<evidence type="ECO:0000256" key="2">
    <source>
        <dbReference type="ARBA" id="ARBA00007615"/>
    </source>
</evidence>
<dbReference type="AlphaFoldDB" id="A0A5B8RBC1"/>
<dbReference type="PANTHER" id="PTHR35869:SF1">
    <property type="entry name" value="OUTER-MEMBRANE LIPOPROTEIN CARRIER PROTEIN"/>
    <property type="match status" value="1"/>
</dbReference>
<dbReference type="GO" id="GO:0042953">
    <property type="term" value="P:lipoprotein transport"/>
    <property type="evidence" value="ECO:0007669"/>
    <property type="project" value="InterPro"/>
</dbReference>